<organism evidence="1 2">
    <name type="scientific">Gramella jeungdoensis</name>
    <dbReference type="NCBI Taxonomy" id="708091"/>
    <lineage>
        <taxon>Bacteria</taxon>
        <taxon>Pseudomonadati</taxon>
        <taxon>Bacteroidota</taxon>
        <taxon>Flavobacteriia</taxon>
        <taxon>Flavobacteriales</taxon>
        <taxon>Flavobacteriaceae</taxon>
        <taxon>Christiangramia</taxon>
    </lineage>
</organism>
<gene>
    <name evidence="1" type="ORF">NE848_15855</name>
</gene>
<evidence type="ECO:0000313" key="2">
    <source>
        <dbReference type="Proteomes" id="UP001155077"/>
    </source>
</evidence>
<evidence type="ECO:0000313" key="1">
    <source>
        <dbReference type="EMBL" id="MCM8570871.1"/>
    </source>
</evidence>
<dbReference type="EMBL" id="JAMSCK010000007">
    <property type="protein sequence ID" value="MCM8570871.1"/>
    <property type="molecule type" value="Genomic_DNA"/>
</dbReference>
<dbReference type="Proteomes" id="UP001155077">
    <property type="component" value="Unassembled WGS sequence"/>
</dbReference>
<dbReference type="RefSeq" id="WP_252115524.1">
    <property type="nucleotide sequence ID" value="NZ_JAMSCK010000007.1"/>
</dbReference>
<evidence type="ECO:0008006" key="3">
    <source>
        <dbReference type="Google" id="ProtNLM"/>
    </source>
</evidence>
<reference evidence="1" key="1">
    <citation type="submission" date="2022-06" db="EMBL/GenBank/DDBJ databases">
        <title>Gramella sediminis sp. nov., isolated from deep-sea sediment of the Indian Ocean.</title>
        <authorList>
            <person name="Yang L."/>
        </authorList>
    </citation>
    <scope>NUCLEOTIDE SEQUENCE</scope>
    <source>
        <strain evidence="1">HMD3159</strain>
    </source>
</reference>
<proteinExistence type="predicted"/>
<protein>
    <recommendedName>
        <fullName evidence="3">Outer membrane protein beta-barrel domain-containing protein</fullName>
    </recommendedName>
</protein>
<sequence length="116" mass="13491">MNDASYDGTLSVGYRNAGFSILAYYETFAAIRYESMGINPGFVVRPGKILIPVADISLSFIRRPWKTYPSIALNTRLEYHFDRFFIYGRAEYRWRTDYDFFQVSVYGGVSYKFGLD</sequence>
<keyword evidence="2" id="KW-1185">Reference proteome</keyword>
<comment type="caution">
    <text evidence="1">The sequence shown here is derived from an EMBL/GenBank/DDBJ whole genome shotgun (WGS) entry which is preliminary data.</text>
</comment>
<name>A0ABT0Z579_9FLAO</name>
<accession>A0ABT0Z579</accession>